<protein>
    <submittedName>
        <fullName evidence="1">Uncharacterized protein</fullName>
    </submittedName>
</protein>
<name>A0AAF0D2T2_ODILC</name>
<reference evidence="1" key="2">
    <citation type="journal article" date="2022" name="Nat. Microbiol.">
        <title>A closed Candidatus Odinarchaeum chromosome exposes Asgard archaeal viruses.</title>
        <authorList>
            <person name="Tamarit D."/>
            <person name="Caceres E.F."/>
            <person name="Krupovic M."/>
            <person name="Nijland R."/>
            <person name="Eme L."/>
            <person name="Robinson N.P."/>
            <person name="Ettema T.J.G."/>
        </authorList>
    </citation>
    <scope>NUCLEOTIDE SEQUENCE</scope>
    <source>
        <strain evidence="1">LCB_4</strain>
    </source>
</reference>
<sequence length="63" mass="7360">MAFKFSIKKESLQEDEMILIKSEPLPEVKCGVCGEKLTVKVYWFNGKMKRKICCDKCNAEVWK</sequence>
<dbReference type="EMBL" id="CP091871">
    <property type="protein sequence ID" value="WEU40580.1"/>
    <property type="molecule type" value="Genomic_DNA"/>
</dbReference>
<organism evidence="1 2">
    <name type="scientific">Odinarchaeota yellowstonii (strain LCB_4)</name>
    <dbReference type="NCBI Taxonomy" id="1841599"/>
    <lineage>
        <taxon>Archaea</taxon>
        <taxon>Promethearchaeati</taxon>
        <taxon>Candidatus Odinarchaeota</taxon>
        <taxon>Candidatus Odinarchaeia</taxon>
        <taxon>Candidatus Odinarchaeales</taxon>
        <taxon>Candidatus Odinarchaeaceae</taxon>
        <taxon>Candidatus Odinarchaeum</taxon>
    </lineage>
</organism>
<dbReference type="Proteomes" id="UP000186851">
    <property type="component" value="Chromosome"/>
</dbReference>
<accession>A0AAF0D2T2</accession>
<reference evidence="1" key="1">
    <citation type="journal article" date="2017" name="Nature">
        <title>Asgard archaea illuminate the origin of eukaryotic cellular complexity.</title>
        <authorList>
            <person name="Zaremba-Niedzwiedzka K."/>
            <person name="Caceres E.F."/>
            <person name="Saw J.H."/>
            <person name="Backstrom D."/>
            <person name="Juzokaite L."/>
            <person name="Vancaester E."/>
            <person name="Seitz K.W."/>
            <person name="Anantharaman K."/>
            <person name="Starnawski P."/>
            <person name="Kjeldsen K.U."/>
            <person name="Scott M.B."/>
            <person name="Nunoura T."/>
            <person name="Banfield J.F."/>
            <person name="Schramm A."/>
            <person name="Baker B.J."/>
            <person name="Spang A."/>
            <person name="Ettema T.J.G."/>
        </authorList>
    </citation>
    <scope>NUCLEOTIDE SEQUENCE</scope>
    <source>
        <strain evidence="1">LCB_4</strain>
    </source>
</reference>
<gene>
    <name evidence="1" type="ORF">OdinLCB4_001215</name>
</gene>
<evidence type="ECO:0000313" key="2">
    <source>
        <dbReference type="Proteomes" id="UP000186851"/>
    </source>
</evidence>
<dbReference type="KEGG" id="oyw:OdinLCB4_001215"/>
<proteinExistence type="predicted"/>
<dbReference type="AlphaFoldDB" id="A0AAF0D2T2"/>
<evidence type="ECO:0000313" key="1">
    <source>
        <dbReference type="EMBL" id="WEU40580.1"/>
    </source>
</evidence>